<dbReference type="PANTHER" id="PTHR32303:SF4">
    <property type="entry name" value="QUINOPROTEIN GLUCOSE DEHYDROGENASE"/>
    <property type="match status" value="1"/>
</dbReference>
<dbReference type="EMBL" id="JAGJRS010000034">
    <property type="protein sequence ID" value="MBP1475858.1"/>
    <property type="molecule type" value="Genomic_DNA"/>
</dbReference>
<feature type="transmembrane region" description="Helical" evidence="4">
    <location>
        <begin position="71"/>
        <end position="88"/>
    </location>
</feature>
<keyword evidence="4" id="KW-1133">Transmembrane helix</keyword>
<dbReference type="SUPFAM" id="SSF50998">
    <property type="entry name" value="Quinoprotein alcohol dehydrogenase-like"/>
    <property type="match status" value="1"/>
</dbReference>
<feature type="transmembrane region" description="Helical" evidence="4">
    <location>
        <begin position="20"/>
        <end position="42"/>
    </location>
</feature>
<evidence type="ECO:0000256" key="3">
    <source>
        <dbReference type="ARBA" id="ARBA00023002"/>
    </source>
</evidence>
<dbReference type="CDD" id="cd10280">
    <property type="entry name" value="PQQ_mGDH"/>
    <property type="match status" value="1"/>
</dbReference>
<feature type="transmembrane region" description="Helical" evidence="4">
    <location>
        <begin position="94"/>
        <end position="116"/>
    </location>
</feature>
<comment type="cofactor">
    <cofactor evidence="1">
        <name>pyrroloquinoline quinone</name>
        <dbReference type="ChEBI" id="CHEBI:58442"/>
    </cofactor>
</comment>
<dbReference type="InterPro" id="IPR017511">
    <property type="entry name" value="PQQ_mDH"/>
</dbReference>
<dbReference type="Gene3D" id="2.140.10.10">
    <property type="entry name" value="Quinoprotein alcohol dehydrogenase-like superfamily"/>
    <property type="match status" value="2"/>
</dbReference>
<organism evidence="6 7">
    <name type="scientific">Frateuria flava</name>
    <dbReference type="NCBI Taxonomy" id="2821489"/>
    <lineage>
        <taxon>Bacteria</taxon>
        <taxon>Pseudomonadati</taxon>
        <taxon>Pseudomonadota</taxon>
        <taxon>Gammaproteobacteria</taxon>
        <taxon>Lysobacterales</taxon>
        <taxon>Rhodanobacteraceae</taxon>
        <taxon>Frateuria</taxon>
    </lineage>
</organism>
<dbReference type="InterPro" id="IPR018391">
    <property type="entry name" value="PQQ_b-propeller_rpt"/>
</dbReference>
<protein>
    <submittedName>
        <fullName evidence="6">Glucose/quinate/shikimate family membrane-bound PQQ-dependent dehydrogenase</fullName>
    </submittedName>
</protein>
<feature type="transmembrane region" description="Helical" evidence="4">
    <location>
        <begin position="48"/>
        <end position="66"/>
    </location>
</feature>
<feature type="transmembrane region" description="Helical" evidence="4">
    <location>
        <begin position="137"/>
        <end position="158"/>
    </location>
</feature>
<dbReference type="Proteomes" id="UP000823790">
    <property type="component" value="Unassembled WGS sequence"/>
</dbReference>
<keyword evidence="4" id="KW-0812">Transmembrane</keyword>
<evidence type="ECO:0000313" key="6">
    <source>
        <dbReference type="EMBL" id="MBP1475858.1"/>
    </source>
</evidence>
<evidence type="ECO:0000256" key="1">
    <source>
        <dbReference type="ARBA" id="ARBA00001931"/>
    </source>
</evidence>
<dbReference type="NCBIfam" id="TIGR03074">
    <property type="entry name" value="PQQ_membr_DH"/>
    <property type="match status" value="1"/>
</dbReference>
<comment type="similarity">
    <text evidence="2">Belongs to the bacterial PQQ dehydrogenase family.</text>
</comment>
<name>A0ABS4DSC4_9GAMM</name>
<comment type="caution">
    <text evidence="6">The sequence shown here is derived from an EMBL/GenBank/DDBJ whole genome shotgun (WGS) entry which is preliminary data.</text>
</comment>
<sequence>MRRAPGRKALARLSRSGPLLFVTGVVFLLLGLALAAGGVWLMALGGSWYYLLVGLGLVITGVLLALGRTLALWLHALILLGSTAWAVAEVQLDWWQLLPRLDVWFVLALWLWLPFVNRRLGPVDAAHRAAPDRSLRGGRWAIGVTVAIALIVGVVSLFRSPHDHPGEVAAARMEAAGTAPAPFTPPDDWIAYGHSGYGDRYSPAAQITPTNVDQLKVAWTFHTGDFPGPGDPKEIANEVTPLKANGMLYLCTPHNIVIALNPDTGREIWRFDPKINRDAKNYQHMICRGLAYYDSGAYAAQSAAMGLPADSALAAAASAPTPHGAVAPTAIKVDTCPRRVFAPTADATIVAINADNGQPCRDFGDNGTIGLYHDQPVKKPGYLNPTSPPTVTRHVLIVGASVTDNASTDEPSGVIRGYDIDSGRLLWNWDPSEPHQTRPLPPGQTYIRNSPNAWSVFSVDEKLGLVYLPMGNQTPDIWGGRRDPQGEQYSSSIVALDIATGQVRWVYQTVHHDLWDMDIGGQPTLVDLDTPAGRVPALVASTKRGDIYVLDRRDGHLIVPTPERPVPQGAAPGDHVSPTQPFSALTFMPERRLREADMWGTTPYDQLICRITFRQYRYDGIFTPPSVQGSLIYPGDYGIFDWGGIAIDPVRQVAILNPSYMAFVSKLYPREEAKEMKGDGSEYGLQAMKGTPFAVDLHPLLSPLGVPCQAPPWGYLAAVDLTTMKKVWMHKNGTIEDQAPFGIPLPLGVPSLGGPMVTAGGVAFLSGTLDSYLRAYDVRTGKKLWQARLPAGGQATPMTYVSDRTGRQYVVVMAGGHRSLGTKIGDSLIAYALPK</sequence>
<evidence type="ECO:0000313" key="7">
    <source>
        <dbReference type="Proteomes" id="UP000823790"/>
    </source>
</evidence>
<dbReference type="SMART" id="SM00564">
    <property type="entry name" value="PQQ"/>
    <property type="match status" value="5"/>
</dbReference>
<accession>A0ABS4DSC4</accession>
<dbReference type="InterPro" id="IPR011047">
    <property type="entry name" value="Quinoprotein_ADH-like_sf"/>
</dbReference>
<evidence type="ECO:0000259" key="5">
    <source>
        <dbReference type="Pfam" id="PF01011"/>
    </source>
</evidence>
<dbReference type="InterPro" id="IPR002372">
    <property type="entry name" value="PQQ_rpt_dom"/>
</dbReference>
<gene>
    <name evidence="6" type="ORF">J7I44_16280</name>
</gene>
<proteinExistence type="inferred from homology"/>
<keyword evidence="7" id="KW-1185">Reference proteome</keyword>
<evidence type="ECO:0000256" key="4">
    <source>
        <dbReference type="SAM" id="Phobius"/>
    </source>
</evidence>
<dbReference type="PANTHER" id="PTHR32303">
    <property type="entry name" value="QUINOPROTEIN ALCOHOL DEHYDROGENASE (CYTOCHROME C)"/>
    <property type="match status" value="1"/>
</dbReference>
<feature type="domain" description="Pyrrolo-quinoline quinone repeat" evidence="5">
    <location>
        <begin position="189"/>
        <end position="810"/>
    </location>
</feature>
<reference evidence="6 7" key="1">
    <citation type="submission" date="2021-04" db="EMBL/GenBank/DDBJ databases">
        <authorList>
            <person name="Huq M.A."/>
        </authorList>
    </citation>
    <scope>NUCLEOTIDE SEQUENCE [LARGE SCALE GENOMIC DNA]</scope>
    <source>
        <strain evidence="6 7">MAH-13</strain>
    </source>
</reference>
<keyword evidence="3" id="KW-0560">Oxidoreductase</keyword>
<evidence type="ECO:0000256" key="2">
    <source>
        <dbReference type="ARBA" id="ARBA00008156"/>
    </source>
</evidence>
<dbReference type="Pfam" id="PF01011">
    <property type="entry name" value="PQQ"/>
    <property type="match status" value="1"/>
</dbReference>
<keyword evidence="4" id="KW-0472">Membrane</keyword>